<dbReference type="GO" id="GO:0032958">
    <property type="term" value="P:inositol phosphate biosynthetic process"/>
    <property type="evidence" value="ECO:0007669"/>
    <property type="project" value="InterPro"/>
</dbReference>
<dbReference type="GO" id="GO:0046854">
    <property type="term" value="P:phosphatidylinositol phosphate biosynthetic process"/>
    <property type="evidence" value="ECO:0007669"/>
    <property type="project" value="TreeGrafter"/>
</dbReference>
<dbReference type="GO" id="GO:0000828">
    <property type="term" value="F:inositol hexakisphosphate kinase activity"/>
    <property type="evidence" value="ECO:0007669"/>
    <property type="project" value="TreeGrafter"/>
</dbReference>
<feature type="region of interest" description="Disordered" evidence="5">
    <location>
        <begin position="201"/>
        <end position="221"/>
    </location>
</feature>
<keyword evidence="3 4" id="KW-0418">Kinase</keyword>
<dbReference type="InParanoid" id="A0A7M7JYD2"/>
<evidence type="ECO:0000256" key="3">
    <source>
        <dbReference type="ARBA" id="ARBA00022777"/>
    </source>
</evidence>
<evidence type="ECO:0000256" key="1">
    <source>
        <dbReference type="ARBA" id="ARBA00007374"/>
    </source>
</evidence>
<organism evidence="6 7">
    <name type="scientific">Varroa destructor</name>
    <name type="common">Honeybee mite</name>
    <dbReference type="NCBI Taxonomy" id="109461"/>
    <lineage>
        <taxon>Eukaryota</taxon>
        <taxon>Metazoa</taxon>
        <taxon>Ecdysozoa</taxon>
        <taxon>Arthropoda</taxon>
        <taxon>Chelicerata</taxon>
        <taxon>Arachnida</taxon>
        <taxon>Acari</taxon>
        <taxon>Parasitiformes</taxon>
        <taxon>Mesostigmata</taxon>
        <taxon>Gamasina</taxon>
        <taxon>Dermanyssoidea</taxon>
        <taxon>Varroidae</taxon>
        <taxon>Varroa</taxon>
    </lineage>
</organism>
<name>A0A7M7JYD2_VARDE</name>
<feature type="compositionally biased region" description="Basic and acidic residues" evidence="5">
    <location>
        <begin position="443"/>
        <end position="453"/>
    </location>
</feature>
<dbReference type="FunCoup" id="A0A7M7JYD2">
    <property type="interactions" value="245"/>
</dbReference>
<dbReference type="PANTHER" id="PTHR12400">
    <property type="entry name" value="INOSITOL POLYPHOSPHATE KINASE"/>
    <property type="match status" value="1"/>
</dbReference>
<feature type="region of interest" description="Disordered" evidence="5">
    <location>
        <begin position="549"/>
        <end position="594"/>
    </location>
</feature>
<dbReference type="PANTHER" id="PTHR12400:SF21">
    <property type="entry name" value="KINASE"/>
    <property type="match status" value="1"/>
</dbReference>
<dbReference type="InterPro" id="IPR005522">
    <property type="entry name" value="IPK"/>
</dbReference>
<dbReference type="SUPFAM" id="SSF56104">
    <property type="entry name" value="SAICAR synthase-like"/>
    <property type="match status" value="1"/>
</dbReference>
<proteinExistence type="inferred from homology"/>
<dbReference type="AlphaFoldDB" id="A0A7M7JYD2"/>
<dbReference type="KEGG" id="vde:111248799"/>
<keyword evidence="2 4" id="KW-0808">Transferase</keyword>
<accession>A0A7M7JYD2</accession>
<dbReference type="Gene3D" id="3.30.470.160">
    <property type="entry name" value="Inositol polyphosphate kinase"/>
    <property type="match status" value="1"/>
</dbReference>
<feature type="region of interest" description="Disordered" evidence="5">
    <location>
        <begin position="240"/>
        <end position="273"/>
    </location>
</feature>
<evidence type="ECO:0000256" key="4">
    <source>
        <dbReference type="RuleBase" id="RU363090"/>
    </source>
</evidence>
<feature type="compositionally biased region" description="Low complexity" evidence="5">
    <location>
        <begin position="32"/>
        <end position="44"/>
    </location>
</feature>
<evidence type="ECO:0000313" key="6">
    <source>
        <dbReference type="EnsemblMetazoa" id="XP_022657483"/>
    </source>
</evidence>
<dbReference type="GO" id="GO:0005634">
    <property type="term" value="C:nucleus"/>
    <property type="evidence" value="ECO:0007669"/>
    <property type="project" value="TreeGrafter"/>
</dbReference>
<dbReference type="EnsemblMetazoa" id="XM_022801748">
    <property type="protein sequence ID" value="XP_022657483"/>
    <property type="gene ID" value="LOC111248799"/>
</dbReference>
<dbReference type="RefSeq" id="XP_022657483.1">
    <property type="nucleotide sequence ID" value="XM_022801748.1"/>
</dbReference>
<evidence type="ECO:0000256" key="2">
    <source>
        <dbReference type="ARBA" id="ARBA00022679"/>
    </source>
</evidence>
<comment type="similarity">
    <text evidence="1 4">Belongs to the inositol phosphokinase (IPK) family.</text>
</comment>
<protein>
    <recommendedName>
        <fullName evidence="4">Kinase</fullName>
        <ecNumber evidence="4">2.7.-.-</ecNumber>
    </recommendedName>
</protein>
<reference evidence="6" key="1">
    <citation type="submission" date="2021-01" db="UniProtKB">
        <authorList>
            <consortium name="EnsemblMetazoa"/>
        </authorList>
    </citation>
    <scope>IDENTIFICATION</scope>
</reference>
<dbReference type="GO" id="GO:0005737">
    <property type="term" value="C:cytoplasm"/>
    <property type="evidence" value="ECO:0007669"/>
    <property type="project" value="TreeGrafter"/>
</dbReference>
<keyword evidence="7" id="KW-1185">Reference proteome</keyword>
<feature type="compositionally biased region" description="Basic and acidic residues" evidence="5">
    <location>
        <begin position="569"/>
        <end position="579"/>
    </location>
</feature>
<dbReference type="CTD" id="37465"/>
<feature type="region of interest" description="Disordered" evidence="5">
    <location>
        <begin position="149"/>
        <end position="184"/>
    </location>
</feature>
<feature type="region of interest" description="Disordered" evidence="5">
    <location>
        <begin position="654"/>
        <end position="682"/>
    </location>
</feature>
<feature type="compositionally biased region" description="Basic and acidic residues" evidence="5">
    <location>
        <begin position="654"/>
        <end position="676"/>
    </location>
</feature>
<dbReference type="Pfam" id="PF03770">
    <property type="entry name" value="IPK"/>
    <property type="match status" value="1"/>
</dbReference>
<dbReference type="GeneID" id="111248799"/>
<feature type="compositionally biased region" description="Basic and acidic residues" evidence="5">
    <location>
        <begin position="462"/>
        <end position="478"/>
    </location>
</feature>
<evidence type="ECO:0000313" key="7">
    <source>
        <dbReference type="Proteomes" id="UP000594260"/>
    </source>
</evidence>
<dbReference type="OrthoDB" id="2573163at2759"/>
<feature type="region of interest" description="Disordered" evidence="5">
    <location>
        <begin position="422"/>
        <end position="526"/>
    </location>
</feature>
<dbReference type="InterPro" id="IPR038286">
    <property type="entry name" value="IPK_sf"/>
</dbReference>
<evidence type="ECO:0000256" key="5">
    <source>
        <dbReference type="SAM" id="MobiDB-lite"/>
    </source>
</evidence>
<dbReference type="Proteomes" id="UP000594260">
    <property type="component" value="Unplaced"/>
</dbReference>
<dbReference type="EC" id="2.7.-.-" evidence="4"/>
<feature type="compositionally biased region" description="Basic residues" evidence="5">
    <location>
        <begin position="51"/>
        <end position="60"/>
    </location>
</feature>
<feature type="compositionally biased region" description="Low complexity" evidence="5">
    <location>
        <begin position="502"/>
        <end position="512"/>
    </location>
</feature>
<sequence length="682" mass="76600">MVFVGSVRALDAQTTNNSVVRSSHNNHHSNHHNNGGLHNNHISSAAGQHHGNYHSRHSNNHHLNNLQQFNSHHHHHSDSNSSNKSTTMLYPFTHQVGGHTQMLLLDRTTLCKPLIQRELQFYLDMPRELRPFTPQHKGVIRVHAQPAEDDSALPHGYSSHRNSNQENLLDKHGPSSAMLNKRHSSDHLCTHQKHLLHPHEVEHHSQQEEQQQNFTPNSTYPSGSSLRVQICTCIPAGNGVPDVGDQSSHNTKSGNPRQYEKHRDNEDASPDVQDGKVRHRYFLLLENVVSRFHKPCILDLKMGTRQHGDDASEEKRHRQMAKCAASTSAQLGVRLCGMQVYQADIGSFYCKDKYYGRRLDSRGFARSLYHFFHNGYTLRSDAIELILDKLVALRTAIERQHSFRFYSSSLLIIYEGCEEVDETLSDQDDDPDHDQDVDDDVDDHGHHVDVDHEVVDDDDEVEVVHDDNATSGPEHELEMELTEAMDCASSSGGVTDVDDSSMDSSLDSAPSSARGHHGHHGGGPMQRLLRGIRLRPGLASLHHHSSGGLLTVEHPVSQGSASGGLLSGHHSERGRDRPQRWPPRSRRSRQSYQELHGPLVDVRLIDFAHTTYEGYEGDTTVHHGPDAGYLLGLDNLIRMLTELKDGYPDAEDGGVKFDAAHRRDSCPRRQRQDSHTETSSTL</sequence>
<feature type="compositionally biased region" description="Polar residues" evidence="5">
    <location>
        <begin position="245"/>
        <end position="256"/>
    </location>
</feature>
<feature type="compositionally biased region" description="Acidic residues" evidence="5">
    <location>
        <begin position="422"/>
        <end position="442"/>
    </location>
</feature>
<feature type="region of interest" description="Disordered" evidence="5">
    <location>
        <begin position="15"/>
        <end position="61"/>
    </location>
</feature>